<sequence>MSITERTDALLPAGLDALAASVRGAIELDEREGGFAPRRLPGWTRAHQAGPAIHLMADQTLGVRLALVTAATRLEVEVAVARIAAPAGYEQRPASFELDHDGATDRIDLTEGTLIHGDPAGEVRREEGGVSTLRWALGGDGRTERPVTLWLPHTAEVVVRSARADAPLRPAPDSTAPLWLHHGSSISHGGEADGPRGPWAQRAATDLGLDLTDLGFSGNALLDPFVARTIAAQPADVITLKLGINIVNVDGMRRRILLPALHNYLDLIREGHPATPILVITPITSPSHEDLPGPTREVAPGKVGGTPRAWTPEDGTLTVARIRDLIAAGVSSRQPEDPHLHLLDGRLLLGPDDVARLPDDLHPDDAGHRLMADRFGRLARDRATPVGAAFAAITTPATDTPN</sequence>
<comment type="caution">
    <text evidence="3">The sequence shown here is derived from an EMBL/GenBank/DDBJ whole genome shotgun (WGS) entry which is preliminary data.</text>
</comment>
<dbReference type="Gene3D" id="3.40.50.1110">
    <property type="entry name" value="SGNH hydrolase"/>
    <property type="match status" value="1"/>
</dbReference>
<dbReference type="Pfam" id="PF13472">
    <property type="entry name" value="Lipase_GDSL_2"/>
    <property type="match status" value="1"/>
</dbReference>
<feature type="region of interest" description="Disordered" evidence="1">
    <location>
        <begin position="288"/>
        <end position="309"/>
    </location>
</feature>
<organism evidence="3 4">
    <name type="scientific">Leifsonia aquatica</name>
    <name type="common">Corynebacterium aquaticum</name>
    <dbReference type="NCBI Taxonomy" id="144185"/>
    <lineage>
        <taxon>Bacteria</taxon>
        <taxon>Bacillati</taxon>
        <taxon>Actinomycetota</taxon>
        <taxon>Actinomycetes</taxon>
        <taxon>Micrococcales</taxon>
        <taxon>Microbacteriaceae</taxon>
        <taxon>Leifsonia</taxon>
    </lineage>
</organism>
<dbReference type="Proteomes" id="UP000538196">
    <property type="component" value="Unassembled WGS sequence"/>
</dbReference>
<proteinExistence type="predicted"/>
<protein>
    <recommendedName>
        <fullName evidence="2">SGNH hydrolase-type esterase domain-containing protein</fullName>
    </recommendedName>
</protein>
<reference evidence="3 4" key="1">
    <citation type="submission" date="2020-08" db="EMBL/GenBank/DDBJ databases">
        <title>Sequencing the genomes of 1000 actinobacteria strains.</title>
        <authorList>
            <person name="Klenk H.-P."/>
        </authorList>
    </citation>
    <scope>NUCLEOTIDE SEQUENCE [LARGE SCALE GENOMIC DNA]</scope>
    <source>
        <strain evidence="3 4">DSM 20146</strain>
    </source>
</reference>
<feature type="domain" description="SGNH hydrolase-type esterase" evidence="2">
    <location>
        <begin position="183"/>
        <end position="370"/>
    </location>
</feature>
<dbReference type="InterPro" id="IPR013830">
    <property type="entry name" value="SGNH_hydro"/>
</dbReference>
<dbReference type="InterPro" id="IPR036514">
    <property type="entry name" value="SGNH_hydro_sf"/>
</dbReference>
<dbReference type="EMBL" id="JACHVP010000001">
    <property type="protein sequence ID" value="MBB2965343.1"/>
    <property type="molecule type" value="Genomic_DNA"/>
</dbReference>
<evidence type="ECO:0000313" key="3">
    <source>
        <dbReference type="EMBL" id="MBB2965343.1"/>
    </source>
</evidence>
<dbReference type="AlphaFoldDB" id="A0A7W4UTA0"/>
<keyword evidence="4" id="KW-1185">Reference proteome</keyword>
<dbReference type="Gene3D" id="2.60.120.260">
    <property type="entry name" value="Galactose-binding domain-like"/>
    <property type="match status" value="1"/>
</dbReference>
<accession>A0A7W4UTA0</accession>
<gene>
    <name evidence="3" type="ORF">FHX33_000075</name>
</gene>
<evidence type="ECO:0000256" key="1">
    <source>
        <dbReference type="SAM" id="MobiDB-lite"/>
    </source>
</evidence>
<name>A0A7W4UTA0_LEIAQ</name>
<evidence type="ECO:0000259" key="2">
    <source>
        <dbReference type="Pfam" id="PF13472"/>
    </source>
</evidence>
<dbReference type="RefSeq" id="WP_183428039.1">
    <property type="nucleotide sequence ID" value="NZ_JACHVP010000001.1"/>
</dbReference>
<evidence type="ECO:0000313" key="4">
    <source>
        <dbReference type="Proteomes" id="UP000538196"/>
    </source>
</evidence>
<dbReference type="SUPFAM" id="SSF52266">
    <property type="entry name" value="SGNH hydrolase"/>
    <property type="match status" value="1"/>
</dbReference>